<evidence type="ECO:0000256" key="3">
    <source>
        <dbReference type="SAM" id="Phobius"/>
    </source>
</evidence>
<accession>A0A6P5SJJ4</accession>
<feature type="transmembrane region" description="Helical" evidence="3">
    <location>
        <begin position="300"/>
        <end position="318"/>
    </location>
</feature>
<dbReference type="CDD" id="cd00038">
    <property type="entry name" value="CAP_ED"/>
    <property type="match status" value="1"/>
</dbReference>
<keyword evidence="2" id="KW-0407">Ion channel</keyword>
<keyword evidence="3" id="KW-1133">Transmembrane helix</keyword>
<keyword evidence="3" id="KW-0472">Membrane</keyword>
<sequence length="551" mass="63799">MIVISCVIAISLDPLFLYIPFIDEGKRCLGMDKRLWDVALILRSLTDITFVVDIGYQIYEGLNQAYKEINGRKSDWQKDWQPTLIRRDEIIPFAKIFARDLTWRPLVTDLLSAFPMPQLLMKVFFKMWWSGYSEPRKVVNFFLLIQYLPRIYRIILASSELTRTIRIPIKAIFNFFLYILASHVIGAFWYFYSIERETLCWHQACQNQIDPERCMSTFYCDHDNSAQPNITFFDEHCNIDVPYNATEPFKYGIFLDSLKSGIAGNKHFPTKLCYSFWWGLRNLSNFGTNLATSSSLWENLFAIQISITGLLLFVYLIGNVQTFIQMRTTQSEEIRKKIEFKKEATDMWMEKNAIPDDKRKEIRKMIKRSDRHLEGDKDAVLENLFNVVPGYMQKFLKHFLCMKILKEVDLLQLMDDSVLKMMCDCLKPVTYAVDHIIFPKEHPIDRMLLIIKGTVLTYSITPIPSLTPGEETTKDSGAAPSMATKQLGKGGVYGEELLTWASPEKTGIDNLPTSNEYVKCHTKVEGFVLSAQDLLKVVSKSKQLWKLNIGP</sequence>
<evidence type="ECO:0000313" key="6">
    <source>
        <dbReference type="RefSeq" id="XP_021816229.1"/>
    </source>
</evidence>
<name>A0A6P5SJJ4_PRUAV</name>
<dbReference type="SUPFAM" id="SSF81324">
    <property type="entry name" value="Voltage-gated potassium channels"/>
    <property type="match status" value="1"/>
</dbReference>
<dbReference type="GO" id="GO:0016020">
    <property type="term" value="C:membrane"/>
    <property type="evidence" value="ECO:0007669"/>
    <property type="project" value="UniProtKB-SubCell"/>
</dbReference>
<dbReference type="AlphaFoldDB" id="A0A6P5SJJ4"/>
<feature type="domain" description="Cyclic nucleotide-binding" evidence="4">
    <location>
        <begin position="410"/>
        <end position="508"/>
    </location>
</feature>
<dbReference type="Proteomes" id="UP000515124">
    <property type="component" value="Unplaced"/>
</dbReference>
<dbReference type="SUPFAM" id="SSF51206">
    <property type="entry name" value="cAMP-binding domain-like"/>
    <property type="match status" value="1"/>
</dbReference>
<evidence type="ECO:0000313" key="5">
    <source>
        <dbReference type="Proteomes" id="UP000515124"/>
    </source>
</evidence>
<dbReference type="GO" id="GO:0005216">
    <property type="term" value="F:monoatomic ion channel activity"/>
    <property type="evidence" value="ECO:0007669"/>
    <property type="project" value="InterPro"/>
</dbReference>
<evidence type="ECO:0000256" key="1">
    <source>
        <dbReference type="ARBA" id="ARBA00023286"/>
    </source>
</evidence>
<keyword evidence="1" id="KW-0813">Transport</keyword>
<dbReference type="InterPro" id="IPR018490">
    <property type="entry name" value="cNMP-bd_dom_sf"/>
</dbReference>
<keyword evidence="1" id="KW-0406">Ion transport</keyword>
<reference evidence="6" key="1">
    <citation type="submission" date="2025-08" db="UniProtKB">
        <authorList>
            <consortium name="RefSeq"/>
        </authorList>
    </citation>
    <scope>IDENTIFICATION</scope>
</reference>
<dbReference type="RefSeq" id="XP_021816229.1">
    <property type="nucleotide sequence ID" value="XM_021960537.1"/>
</dbReference>
<dbReference type="GeneID" id="110758630"/>
<dbReference type="PROSITE" id="PS50042">
    <property type="entry name" value="CNMP_BINDING_3"/>
    <property type="match status" value="1"/>
</dbReference>
<dbReference type="PANTHER" id="PTHR45651:SF68">
    <property type="entry name" value="ION TRANSPORT DOMAIN-CONTAINING PROTEIN"/>
    <property type="match status" value="1"/>
</dbReference>
<proteinExistence type="predicted"/>
<protein>
    <submittedName>
        <fullName evidence="6">Cyclic nucleotide-gated ion channel 1-like isoform X2</fullName>
    </submittedName>
</protein>
<dbReference type="PANTHER" id="PTHR45651">
    <property type="entry name" value="CYCLIC NUCLEOTIDE-GATED ION CHANNEL 15-RELATED-RELATED"/>
    <property type="match status" value="1"/>
</dbReference>
<keyword evidence="1" id="KW-1071">Ligand-gated ion channel</keyword>
<gene>
    <name evidence="6" type="primary">LOC110758630</name>
</gene>
<keyword evidence="3" id="KW-0812">Transmembrane</keyword>
<evidence type="ECO:0000259" key="4">
    <source>
        <dbReference type="PROSITE" id="PS50042"/>
    </source>
</evidence>
<evidence type="ECO:0000256" key="2">
    <source>
        <dbReference type="ARBA" id="ARBA00023303"/>
    </source>
</evidence>
<dbReference type="Gene3D" id="1.10.287.70">
    <property type="match status" value="1"/>
</dbReference>
<dbReference type="Gene3D" id="2.60.120.10">
    <property type="entry name" value="Jelly Rolls"/>
    <property type="match status" value="1"/>
</dbReference>
<feature type="transmembrane region" description="Helical" evidence="3">
    <location>
        <begin position="171"/>
        <end position="192"/>
    </location>
</feature>
<organism evidence="5 6">
    <name type="scientific">Prunus avium</name>
    <name type="common">Cherry</name>
    <name type="synonym">Cerasus avium</name>
    <dbReference type="NCBI Taxonomy" id="42229"/>
    <lineage>
        <taxon>Eukaryota</taxon>
        <taxon>Viridiplantae</taxon>
        <taxon>Streptophyta</taxon>
        <taxon>Embryophyta</taxon>
        <taxon>Tracheophyta</taxon>
        <taxon>Spermatophyta</taxon>
        <taxon>Magnoliopsida</taxon>
        <taxon>eudicotyledons</taxon>
        <taxon>Gunneridae</taxon>
        <taxon>Pentapetalae</taxon>
        <taxon>rosids</taxon>
        <taxon>fabids</taxon>
        <taxon>Rosales</taxon>
        <taxon>Rosaceae</taxon>
        <taxon>Amygdaloideae</taxon>
        <taxon>Amygdaleae</taxon>
        <taxon>Prunus</taxon>
    </lineage>
</organism>
<dbReference type="InterPro" id="IPR000595">
    <property type="entry name" value="cNMP-bd_dom"/>
</dbReference>
<dbReference type="InterPro" id="IPR014710">
    <property type="entry name" value="RmlC-like_jellyroll"/>
</dbReference>
<keyword evidence="5" id="KW-1185">Reference proteome</keyword>